<dbReference type="GO" id="GO:0042802">
    <property type="term" value="F:identical protein binding"/>
    <property type="evidence" value="ECO:0007669"/>
    <property type="project" value="TreeGrafter"/>
</dbReference>
<dbReference type="InterPro" id="IPR004839">
    <property type="entry name" value="Aminotransferase_I/II_large"/>
</dbReference>
<dbReference type="InterPro" id="IPR015421">
    <property type="entry name" value="PyrdxlP-dep_Trfase_major"/>
</dbReference>
<evidence type="ECO:0000313" key="8">
    <source>
        <dbReference type="EMBL" id="POR53633.1"/>
    </source>
</evidence>
<proteinExistence type="inferred from homology"/>
<dbReference type="FunFam" id="3.90.1150.10:FF:000001">
    <property type="entry name" value="Aspartate aminotransferase"/>
    <property type="match status" value="1"/>
</dbReference>
<dbReference type="NCBIfam" id="NF006719">
    <property type="entry name" value="PRK09257.1"/>
    <property type="match status" value="1"/>
</dbReference>
<dbReference type="GO" id="GO:0033585">
    <property type="term" value="P:L-phenylalanine biosynthetic process from chorismate via phenylpyruvate"/>
    <property type="evidence" value="ECO:0007669"/>
    <property type="project" value="TreeGrafter"/>
</dbReference>
<dbReference type="FunFam" id="3.40.640.10:FF:000015">
    <property type="entry name" value="Aspartate aminotransferase"/>
    <property type="match status" value="1"/>
</dbReference>
<dbReference type="Gene3D" id="3.90.1150.10">
    <property type="entry name" value="Aspartate Aminotransferase, domain 1"/>
    <property type="match status" value="1"/>
</dbReference>
<dbReference type="AlphaFoldDB" id="A0A2S4MFV6"/>
<dbReference type="InterPro" id="IPR015424">
    <property type="entry name" value="PyrdxlP-dep_Trfase"/>
</dbReference>
<sequence>MFEHIDAYPGDPILSLNENFQKDPRQNKVNLSIGIYFDDEGRLPVMQAVHEAEAALLNEPGAKPYLPMAGFAQYRDAVQTLVFGAECPSRAAGRVATVQTLGGSGALKVGADFIKRYFPQSQVWVSDPTWENHRFIFERAGFQVNTYPYYDEATGGLKFDAMLAAIDALPAKSVVLLHACCHNPTGVDLDDAQWVQLIDVLQKRDLLPFVDMAYQGFGAGLDADAFAVRELGRRGIPALVANSFSKNFSLYGERCGGLHVICEDAAAADRVLGQLTGSVRSNYSNPPTHGAKIVTRVLTTPALRQSWETELAAMCERIARMRVAIHDGLKAHVSGEALSRYVKQRGMFTYTGLSAEQVDRLKEEFGVYILRSGRMCVAGLNEKNVSIVVDAVGKVLKD</sequence>
<evidence type="ECO:0000256" key="5">
    <source>
        <dbReference type="ARBA" id="ARBA00022679"/>
    </source>
</evidence>
<evidence type="ECO:0000259" key="7">
    <source>
        <dbReference type="Pfam" id="PF00155"/>
    </source>
</evidence>
<dbReference type="SUPFAM" id="SSF53383">
    <property type="entry name" value="PLP-dependent transferases"/>
    <property type="match status" value="1"/>
</dbReference>
<dbReference type="PRINTS" id="PR00799">
    <property type="entry name" value="TRANSAMINASE"/>
</dbReference>
<name>A0A2S4MFV6_9BURK</name>
<evidence type="ECO:0000256" key="1">
    <source>
        <dbReference type="ARBA" id="ARBA00001933"/>
    </source>
</evidence>
<dbReference type="RefSeq" id="WP_103703856.1">
    <property type="nucleotide sequence ID" value="NZ_PQGA01000003.1"/>
</dbReference>
<dbReference type="InterPro" id="IPR000796">
    <property type="entry name" value="Asp_trans"/>
</dbReference>
<feature type="domain" description="Aminotransferase class I/classII large" evidence="7">
    <location>
        <begin position="27"/>
        <end position="391"/>
    </location>
</feature>
<organism evidence="8 9">
    <name type="scientific">Paraburkholderia eburnea</name>
    <dbReference type="NCBI Taxonomy" id="1189126"/>
    <lineage>
        <taxon>Bacteria</taxon>
        <taxon>Pseudomonadati</taxon>
        <taxon>Pseudomonadota</taxon>
        <taxon>Betaproteobacteria</taxon>
        <taxon>Burkholderiales</taxon>
        <taxon>Burkholderiaceae</taxon>
        <taxon>Paraburkholderia</taxon>
    </lineage>
</organism>
<dbReference type="GO" id="GO:0030170">
    <property type="term" value="F:pyridoxal phosphate binding"/>
    <property type="evidence" value="ECO:0007669"/>
    <property type="project" value="InterPro"/>
</dbReference>
<dbReference type="GO" id="GO:0005829">
    <property type="term" value="C:cytosol"/>
    <property type="evidence" value="ECO:0007669"/>
    <property type="project" value="TreeGrafter"/>
</dbReference>
<evidence type="ECO:0000256" key="2">
    <source>
        <dbReference type="ARBA" id="ARBA00007441"/>
    </source>
</evidence>
<keyword evidence="6" id="KW-0663">Pyridoxal phosphate</keyword>
<dbReference type="OrthoDB" id="9766445at2"/>
<dbReference type="EMBL" id="PQGA01000003">
    <property type="protein sequence ID" value="POR53633.1"/>
    <property type="molecule type" value="Genomic_DNA"/>
</dbReference>
<dbReference type="Proteomes" id="UP000237381">
    <property type="component" value="Unassembled WGS sequence"/>
</dbReference>
<dbReference type="CDD" id="cd00609">
    <property type="entry name" value="AAT_like"/>
    <property type="match status" value="1"/>
</dbReference>
<comment type="caution">
    <text evidence="8">The sequence shown here is derived from an EMBL/GenBank/DDBJ whole genome shotgun (WGS) entry which is preliminary data.</text>
</comment>
<comment type="subunit">
    <text evidence="3">Homodimer.</text>
</comment>
<accession>A0A2S4MFV6</accession>
<reference evidence="8 9" key="1">
    <citation type="submission" date="2018-01" db="EMBL/GenBank/DDBJ databases">
        <title>Genomic Encyclopedia of Type Strains, Phase III (KMG-III): the genomes of soil and plant-associated and newly described type strains.</title>
        <authorList>
            <person name="Whitman W."/>
        </authorList>
    </citation>
    <scope>NUCLEOTIDE SEQUENCE [LARGE SCALE GENOMIC DNA]</scope>
    <source>
        <strain evidence="8 9">JCM 18070</strain>
    </source>
</reference>
<dbReference type="InterPro" id="IPR015422">
    <property type="entry name" value="PyrdxlP-dep_Trfase_small"/>
</dbReference>
<dbReference type="PANTHER" id="PTHR11879:SF37">
    <property type="entry name" value="AROMATIC-AMINO-ACID AMINOTRANSFERASE"/>
    <property type="match status" value="1"/>
</dbReference>
<comment type="similarity">
    <text evidence="2">Belongs to the class-I pyridoxal-phosphate-dependent aminotransferase family.</text>
</comment>
<evidence type="ECO:0000256" key="3">
    <source>
        <dbReference type="ARBA" id="ARBA00011738"/>
    </source>
</evidence>
<evidence type="ECO:0000313" key="9">
    <source>
        <dbReference type="Proteomes" id="UP000237381"/>
    </source>
</evidence>
<comment type="cofactor">
    <cofactor evidence="1">
        <name>pyridoxal 5'-phosphate</name>
        <dbReference type="ChEBI" id="CHEBI:597326"/>
    </cofactor>
</comment>
<keyword evidence="5" id="KW-0808">Transferase</keyword>
<gene>
    <name evidence="8" type="ORF">B0G62_103205</name>
</gene>
<dbReference type="Gene3D" id="3.40.640.10">
    <property type="entry name" value="Type I PLP-dependent aspartate aminotransferase-like (Major domain)"/>
    <property type="match status" value="1"/>
</dbReference>
<dbReference type="PANTHER" id="PTHR11879">
    <property type="entry name" value="ASPARTATE AMINOTRANSFERASE"/>
    <property type="match status" value="1"/>
</dbReference>
<keyword evidence="9" id="KW-1185">Reference proteome</keyword>
<protein>
    <submittedName>
        <fullName evidence="8">Aromatic-amino-acid transaminase</fullName>
    </submittedName>
</protein>
<evidence type="ECO:0000256" key="4">
    <source>
        <dbReference type="ARBA" id="ARBA00022576"/>
    </source>
</evidence>
<evidence type="ECO:0000256" key="6">
    <source>
        <dbReference type="ARBA" id="ARBA00022898"/>
    </source>
</evidence>
<dbReference type="Pfam" id="PF00155">
    <property type="entry name" value="Aminotran_1_2"/>
    <property type="match status" value="1"/>
</dbReference>
<keyword evidence="4" id="KW-0032">Aminotransferase</keyword>
<dbReference type="GO" id="GO:0004838">
    <property type="term" value="F:L-tyrosine-2-oxoglutarate transaminase activity"/>
    <property type="evidence" value="ECO:0007669"/>
    <property type="project" value="TreeGrafter"/>
</dbReference>